<accession>A0A2A5JLB8</accession>
<protein>
    <recommendedName>
        <fullName evidence="3">Adenylate kinase</fullName>
    </recommendedName>
</protein>
<dbReference type="RefSeq" id="WP_099643735.1">
    <property type="nucleotide sequence ID" value="NZ_NKHF01000099.1"/>
</dbReference>
<dbReference type="Pfam" id="PF13207">
    <property type="entry name" value="AAA_17"/>
    <property type="match status" value="1"/>
</dbReference>
<keyword evidence="2" id="KW-1185">Reference proteome</keyword>
<proteinExistence type="predicted"/>
<evidence type="ECO:0000313" key="2">
    <source>
        <dbReference type="Proteomes" id="UP000228621"/>
    </source>
</evidence>
<dbReference type="OrthoDB" id="1850524at2"/>
<comment type="caution">
    <text evidence="1">The sequence shown here is derived from an EMBL/GenBank/DDBJ whole genome shotgun (WGS) entry which is preliminary data.</text>
</comment>
<gene>
    <name evidence="1" type="ORF">CEX98_19825</name>
</gene>
<name>A0A2A5JLB8_PSEO7</name>
<organism evidence="1 2">
    <name type="scientific">Pseudoalteromonas piscicida</name>
    <dbReference type="NCBI Taxonomy" id="43662"/>
    <lineage>
        <taxon>Bacteria</taxon>
        <taxon>Pseudomonadati</taxon>
        <taxon>Pseudomonadota</taxon>
        <taxon>Gammaproteobacteria</taxon>
        <taxon>Alteromonadales</taxon>
        <taxon>Pseudoalteromonadaceae</taxon>
        <taxon>Pseudoalteromonas</taxon>
    </lineage>
</organism>
<dbReference type="EMBL" id="NKHF01000099">
    <property type="protein sequence ID" value="PCK30041.1"/>
    <property type="molecule type" value="Genomic_DNA"/>
</dbReference>
<dbReference type="AlphaFoldDB" id="A0A2A5JLB8"/>
<evidence type="ECO:0000313" key="1">
    <source>
        <dbReference type="EMBL" id="PCK30041.1"/>
    </source>
</evidence>
<dbReference type="Proteomes" id="UP000228621">
    <property type="component" value="Unassembled WGS sequence"/>
</dbReference>
<sequence>MKRKVIFIGGIHGVGKSTLCNKLVSEFNIPHYSASDLIKRAKQGLFTKNKSVANVSKNQDVLLTALNEFVDDPCFLLDGHFALFDANHNVQLVPEETFLSIEPVAMCVLTCDVKVVLERIAARDGIQHDKSAYKELNNSELEHAKSVAERLDVPLFIHDTNNDTLELTLFISSHLE</sequence>
<dbReference type="Gene3D" id="3.40.50.300">
    <property type="entry name" value="P-loop containing nucleotide triphosphate hydrolases"/>
    <property type="match status" value="1"/>
</dbReference>
<reference evidence="2" key="1">
    <citation type="journal article" date="2019" name="Genome Announc.">
        <title>Draft Genome Sequence of Pseudoalteromonas piscicida Strain 36Y ROTHPW, an Hypersaline Seawater Isolate from the South Coast of Sonora, Mexico.</title>
        <authorList>
            <person name="Sanchez-Diaz R."/>
            <person name="Molina-Garza Z.J."/>
            <person name="Cruz-Suarez L.E."/>
            <person name="Selvin J."/>
            <person name="Kiran G.S."/>
            <person name="Ibarra-Gamez J.C."/>
            <person name="Gomez-Gil B."/>
            <person name="Galaviz-Silva L."/>
        </authorList>
    </citation>
    <scope>NUCLEOTIDE SEQUENCE [LARGE SCALE GENOMIC DNA]</scope>
    <source>
        <strain evidence="2">36Y_RITHPW</strain>
    </source>
</reference>
<dbReference type="InterPro" id="IPR027417">
    <property type="entry name" value="P-loop_NTPase"/>
</dbReference>
<evidence type="ECO:0008006" key="3">
    <source>
        <dbReference type="Google" id="ProtNLM"/>
    </source>
</evidence>
<dbReference type="SUPFAM" id="SSF52540">
    <property type="entry name" value="P-loop containing nucleoside triphosphate hydrolases"/>
    <property type="match status" value="1"/>
</dbReference>